<dbReference type="Gene3D" id="3.40.50.720">
    <property type="entry name" value="NAD(P)-binding Rossmann-like Domain"/>
    <property type="match status" value="1"/>
</dbReference>
<protein>
    <submittedName>
        <fullName evidence="2">Uncharacterized protein</fullName>
    </submittedName>
</protein>
<evidence type="ECO:0000256" key="1">
    <source>
        <dbReference type="ARBA" id="ARBA00023002"/>
    </source>
</evidence>
<evidence type="ECO:0000313" key="2">
    <source>
        <dbReference type="EMBL" id="KAJ7616015.1"/>
    </source>
</evidence>
<dbReference type="Proteomes" id="UP001221142">
    <property type="component" value="Unassembled WGS sequence"/>
</dbReference>
<reference evidence="2" key="1">
    <citation type="submission" date="2023-03" db="EMBL/GenBank/DDBJ databases">
        <title>Massive genome expansion in bonnet fungi (Mycena s.s.) driven by repeated elements and novel gene families across ecological guilds.</title>
        <authorList>
            <consortium name="Lawrence Berkeley National Laboratory"/>
            <person name="Harder C.B."/>
            <person name="Miyauchi S."/>
            <person name="Viragh M."/>
            <person name="Kuo A."/>
            <person name="Thoen E."/>
            <person name="Andreopoulos B."/>
            <person name="Lu D."/>
            <person name="Skrede I."/>
            <person name="Drula E."/>
            <person name="Henrissat B."/>
            <person name="Morin E."/>
            <person name="Kohler A."/>
            <person name="Barry K."/>
            <person name="LaButti K."/>
            <person name="Morin E."/>
            <person name="Salamov A."/>
            <person name="Lipzen A."/>
            <person name="Mereny Z."/>
            <person name="Hegedus B."/>
            <person name="Baldrian P."/>
            <person name="Stursova M."/>
            <person name="Weitz H."/>
            <person name="Taylor A."/>
            <person name="Grigoriev I.V."/>
            <person name="Nagy L.G."/>
            <person name="Martin F."/>
            <person name="Kauserud H."/>
        </authorList>
    </citation>
    <scope>NUCLEOTIDE SEQUENCE</scope>
    <source>
        <strain evidence="2">9284</strain>
    </source>
</reference>
<proteinExistence type="predicted"/>
<dbReference type="InterPro" id="IPR052228">
    <property type="entry name" value="Sec_Metab_Biosynth_Oxidored"/>
</dbReference>
<dbReference type="SUPFAM" id="SSF51735">
    <property type="entry name" value="NAD(P)-binding Rossmann-fold domains"/>
    <property type="match status" value="1"/>
</dbReference>
<name>A0AAD7FCM6_9AGAR</name>
<keyword evidence="1" id="KW-0560">Oxidoreductase</keyword>
<keyword evidence="3" id="KW-1185">Reference proteome</keyword>
<sequence>MPSLADAKAANAFFSPSYTPVAVFVGATSGVGQGMVEAFARYLTGRAHIIIIGRNEHAAADIIGRLPNPENEYTHEFIPCDVSVMANVRAVCKVIRDKVERVNFLVMTAAYSSMAHPAITSEGLDLHLAMRYYYRFVFIQELLPLVKKAQSLGEDAKVMSVLGAGRGSPKRPIDLDNLGNTVKPRTGTIGVSFRSMTMSSNYTDAMLAHFATRNPSIAFTHILPGAVRTTFRVDLDGFLTPLSWILNLLLPLFCVSKEVCAEHMLHALFAPDRDRGLFLCNNLGDPVSSIVFESEVELGENDETSVLNGVPMLGYGASDLGVRRIVEHSVAVTAA</sequence>
<comment type="caution">
    <text evidence="2">The sequence shown here is derived from an EMBL/GenBank/DDBJ whole genome shotgun (WGS) entry which is preliminary data.</text>
</comment>
<gene>
    <name evidence="2" type="ORF">FB45DRAFT_236230</name>
</gene>
<dbReference type="InterPro" id="IPR036291">
    <property type="entry name" value="NAD(P)-bd_dom_sf"/>
</dbReference>
<dbReference type="Pfam" id="PF00106">
    <property type="entry name" value="adh_short"/>
    <property type="match status" value="1"/>
</dbReference>
<dbReference type="InterPro" id="IPR002347">
    <property type="entry name" value="SDR_fam"/>
</dbReference>
<dbReference type="PANTHER" id="PTHR47534">
    <property type="entry name" value="YALI0E05731P"/>
    <property type="match status" value="1"/>
</dbReference>
<dbReference type="PANTHER" id="PTHR47534:SF3">
    <property type="entry name" value="ALCOHOL DEHYDROGENASE-LIKE C-TERMINAL DOMAIN-CONTAINING PROTEIN"/>
    <property type="match status" value="1"/>
</dbReference>
<dbReference type="GO" id="GO:0016491">
    <property type="term" value="F:oxidoreductase activity"/>
    <property type="evidence" value="ECO:0007669"/>
    <property type="project" value="UniProtKB-KW"/>
</dbReference>
<accession>A0AAD7FCM6</accession>
<organism evidence="2 3">
    <name type="scientific">Roridomyces roridus</name>
    <dbReference type="NCBI Taxonomy" id="1738132"/>
    <lineage>
        <taxon>Eukaryota</taxon>
        <taxon>Fungi</taxon>
        <taxon>Dikarya</taxon>
        <taxon>Basidiomycota</taxon>
        <taxon>Agaricomycotina</taxon>
        <taxon>Agaricomycetes</taxon>
        <taxon>Agaricomycetidae</taxon>
        <taxon>Agaricales</taxon>
        <taxon>Marasmiineae</taxon>
        <taxon>Mycenaceae</taxon>
        <taxon>Roridomyces</taxon>
    </lineage>
</organism>
<dbReference type="AlphaFoldDB" id="A0AAD7FCM6"/>
<dbReference type="EMBL" id="JARKIF010000023">
    <property type="protein sequence ID" value="KAJ7616015.1"/>
    <property type="molecule type" value="Genomic_DNA"/>
</dbReference>
<evidence type="ECO:0000313" key="3">
    <source>
        <dbReference type="Proteomes" id="UP001221142"/>
    </source>
</evidence>